<evidence type="ECO:0000313" key="4">
    <source>
        <dbReference type="Proteomes" id="UP001317191"/>
    </source>
</evidence>
<gene>
    <name evidence="3" type="ORF">NAT50_05615</name>
</gene>
<organism evidence="3 4">
    <name type="scientific">Flavobacterium luminosum</name>
    <dbReference type="NCBI Taxonomy" id="2949086"/>
    <lineage>
        <taxon>Bacteria</taxon>
        <taxon>Pseudomonadati</taxon>
        <taxon>Bacteroidota</taxon>
        <taxon>Flavobacteriia</taxon>
        <taxon>Flavobacteriales</taxon>
        <taxon>Flavobacteriaceae</taxon>
        <taxon>Flavobacterium</taxon>
    </lineage>
</organism>
<keyword evidence="4" id="KW-1185">Reference proteome</keyword>
<feature type="domain" description="Vitamin uptake-like sensor" evidence="2">
    <location>
        <begin position="17"/>
        <end position="222"/>
    </location>
</feature>
<reference evidence="3 4" key="1">
    <citation type="submission" date="2022-05" db="EMBL/GenBank/DDBJ databases">
        <title>Flavobacterium sp., isolated from activated sludge.</title>
        <authorList>
            <person name="Ran Q."/>
        </authorList>
    </citation>
    <scope>NUCLEOTIDE SEQUENCE [LARGE SCALE GENOMIC DNA]</scope>
    <source>
        <strain evidence="3 4">HXWNR70</strain>
    </source>
</reference>
<protein>
    <recommendedName>
        <fullName evidence="2">Vitamin uptake-like sensor domain-containing protein</fullName>
    </recommendedName>
</protein>
<dbReference type="EMBL" id="JAMLJM010000003">
    <property type="protein sequence ID" value="MCL9808834.1"/>
    <property type="molecule type" value="Genomic_DNA"/>
</dbReference>
<keyword evidence="1" id="KW-0812">Transmembrane</keyword>
<feature type="transmembrane region" description="Helical" evidence="1">
    <location>
        <begin position="133"/>
        <end position="157"/>
    </location>
</feature>
<feature type="transmembrane region" description="Helical" evidence="1">
    <location>
        <begin position="92"/>
        <end position="113"/>
    </location>
</feature>
<feature type="transmembrane region" description="Helical" evidence="1">
    <location>
        <begin position="59"/>
        <end position="80"/>
    </location>
</feature>
<dbReference type="Proteomes" id="UP001317191">
    <property type="component" value="Unassembled WGS sequence"/>
</dbReference>
<comment type="caution">
    <text evidence="3">The sequence shown here is derived from an EMBL/GenBank/DDBJ whole genome shotgun (WGS) entry which is preliminary data.</text>
</comment>
<evidence type="ECO:0000259" key="2">
    <source>
        <dbReference type="Pfam" id="PF20973"/>
    </source>
</evidence>
<sequence>MEALNLILFEAIFIGLCILLLYHFKKIIGLEILYVFIGSLQFFQTILASNVYNNIFGEVVLSPGSSVLFNAALFTILLLFHTEKISKTRSLIFGLIISNVLITIISFITYEQIKTDNYTIQADFLSNLLNDNTTLFLVGTFLLYLDCFIMLFIYAFLDFILKQRFLFLRILITLVFISIFDSIIFYNLNYFLVNDNANLVLSSIIGKVLFASIFSILLFSYLRITKKMSMKNSVSSSIEIIKIFTFNENKD</sequence>
<proteinExistence type="predicted"/>
<evidence type="ECO:0000256" key="1">
    <source>
        <dbReference type="SAM" id="Phobius"/>
    </source>
</evidence>
<feature type="transmembrane region" description="Helical" evidence="1">
    <location>
        <begin position="200"/>
        <end position="222"/>
    </location>
</feature>
<feature type="transmembrane region" description="Helical" evidence="1">
    <location>
        <begin position="6"/>
        <end position="24"/>
    </location>
</feature>
<keyword evidence="1" id="KW-0472">Membrane</keyword>
<accession>A0ABT0TMW5</accession>
<evidence type="ECO:0000313" key="3">
    <source>
        <dbReference type="EMBL" id="MCL9808834.1"/>
    </source>
</evidence>
<dbReference type="InterPro" id="IPR048533">
    <property type="entry name" value="VUPS"/>
</dbReference>
<keyword evidence="1" id="KW-1133">Transmembrane helix</keyword>
<feature type="transmembrane region" description="Helical" evidence="1">
    <location>
        <begin position="31"/>
        <end position="53"/>
    </location>
</feature>
<name>A0ABT0TMW5_9FLAO</name>
<dbReference type="RefSeq" id="WP_250592228.1">
    <property type="nucleotide sequence ID" value="NZ_JAMLJM010000003.1"/>
</dbReference>
<feature type="transmembrane region" description="Helical" evidence="1">
    <location>
        <begin position="166"/>
        <end position="188"/>
    </location>
</feature>
<dbReference type="Pfam" id="PF20973">
    <property type="entry name" value="VUPS"/>
    <property type="match status" value="1"/>
</dbReference>